<keyword evidence="1" id="KW-0472">Membrane</keyword>
<proteinExistence type="predicted"/>
<keyword evidence="1" id="KW-1133">Transmembrane helix</keyword>
<accession>A0A399E4Z4</accession>
<evidence type="ECO:0000313" key="2">
    <source>
        <dbReference type="EMBL" id="RIH79797.1"/>
    </source>
</evidence>
<feature type="transmembrane region" description="Helical" evidence="1">
    <location>
        <begin position="323"/>
        <end position="343"/>
    </location>
</feature>
<evidence type="ECO:0008006" key="4">
    <source>
        <dbReference type="Google" id="ProtNLM"/>
    </source>
</evidence>
<dbReference type="AlphaFoldDB" id="A0A399E4Z4"/>
<dbReference type="RefSeq" id="WP_036196922.1">
    <property type="nucleotide sequence ID" value="NZ_JBHSXZ010000003.1"/>
</dbReference>
<comment type="caution">
    <text evidence="2">The sequence shown here is derived from an EMBL/GenBank/DDBJ whole genome shotgun (WGS) entry which is preliminary data.</text>
</comment>
<reference evidence="2 3" key="1">
    <citation type="submission" date="2018-08" db="EMBL/GenBank/DDBJ databases">
        <title>Meiothermus cateniformans JCM 15151 genome sequencing project.</title>
        <authorList>
            <person name="Da Costa M.S."/>
            <person name="Albuquerque L."/>
            <person name="Raposo P."/>
            <person name="Froufe H.J.C."/>
            <person name="Barroso C.S."/>
            <person name="Egas C."/>
        </authorList>
    </citation>
    <scope>NUCLEOTIDE SEQUENCE [LARGE SCALE GENOMIC DNA]</scope>
    <source>
        <strain evidence="2 3">JCM 15151</strain>
    </source>
</reference>
<feature type="transmembrane region" description="Helical" evidence="1">
    <location>
        <begin position="253"/>
        <end position="275"/>
    </location>
</feature>
<gene>
    <name evidence="2" type="ORF">Mcate_00235</name>
</gene>
<dbReference type="Proteomes" id="UP000266089">
    <property type="component" value="Unassembled WGS sequence"/>
</dbReference>
<sequence length="354" mass="38181">MLRHVAFLVAPPIGRWLLAVGLLLGLSMAQSNLELARQAVQDWQAGQYQVDPSQALGKPTEEAIRLLEQSLAFPPAPRELSVNLDEPLEEPIPGGSIVKFPATVAGRGGEVRVTIREGVVTRIGFAPEGGLLPGWLKSPVAWALFVALSLGWLVALRGHSALARWWAEGWALVRQYRGLYLGTNIGLYGLFALGGLVAYTNPQMVRLMQELVGGALEQIGLGSALAGGVLGLAIVIFYWNFTNGLLLTTAVPGLFLGIPALLFNALRYFVLGFALSPVALPTVNYLLHLPTIVVELQAYILVTFGGLVLMLKTLRGEGYRAGLRALGLTVYLGAFFLLLGAWYEAFSILVLMRP</sequence>
<feature type="transmembrane region" description="Helical" evidence="1">
    <location>
        <begin position="140"/>
        <end position="158"/>
    </location>
</feature>
<name>A0A399E4Z4_9DEIN</name>
<feature type="transmembrane region" description="Helical" evidence="1">
    <location>
        <begin position="219"/>
        <end position="241"/>
    </location>
</feature>
<protein>
    <recommendedName>
        <fullName evidence="4">Stage II sporulation protein M</fullName>
    </recommendedName>
</protein>
<feature type="transmembrane region" description="Helical" evidence="1">
    <location>
        <begin position="287"/>
        <end position="311"/>
    </location>
</feature>
<evidence type="ECO:0000256" key="1">
    <source>
        <dbReference type="SAM" id="Phobius"/>
    </source>
</evidence>
<dbReference type="EMBL" id="QWKX01000003">
    <property type="protein sequence ID" value="RIH79797.1"/>
    <property type="molecule type" value="Genomic_DNA"/>
</dbReference>
<evidence type="ECO:0000313" key="3">
    <source>
        <dbReference type="Proteomes" id="UP000266089"/>
    </source>
</evidence>
<keyword evidence="1" id="KW-0812">Transmembrane</keyword>
<organism evidence="2 3">
    <name type="scientific">Meiothermus taiwanensis</name>
    <dbReference type="NCBI Taxonomy" id="172827"/>
    <lineage>
        <taxon>Bacteria</taxon>
        <taxon>Thermotogati</taxon>
        <taxon>Deinococcota</taxon>
        <taxon>Deinococci</taxon>
        <taxon>Thermales</taxon>
        <taxon>Thermaceae</taxon>
        <taxon>Meiothermus</taxon>
    </lineage>
</organism>
<dbReference type="OrthoDB" id="25045at2"/>
<feature type="transmembrane region" description="Helical" evidence="1">
    <location>
        <begin position="179"/>
        <end position="199"/>
    </location>
</feature>